<organism evidence="1 2">
    <name type="scientific">Trichinella zimbabwensis</name>
    <dbReference type="NCBI Taxonomy" id="268475"/>
    <lineage>
        <taxon>Eukaryota</taxon>
        <taxon>Metazoa</taxon>
        <taxon>Ecdysozoa</taxon>
        <taxon>Nematoda</taxon>
        <taxon>Enoplea</taxon>
        <taxon>Dorylaimia</taxon>
        <taxon>Trichinellida</taxon>
        <taxon>Trichinellidae</taxon>
        <taxon>Trichinella</taxon>
    </lineage>
</organism>
<reference evidence="1 2" key="1">
    <citation type="submission" date="2015-01" db="EMBL/GenBank/DDBJ databases">
        <title>Evolution of Trichinella species and genotypes.</title>
        <authorList>
            <person name="Korhonen P.K."/>
            <person name="Edoardo P."/>
            <person name="Giuseppe L.R."/>
            <person name="Gasser R.B."/>
        </authorList>
    </citation>
    <scope>NUCLEOTIDE SEQUENCE [LARGE SCALE GENOMIC DNA]</scope>
    <source>
        <strain evidence="1">ISS1029</strain>
    </source>
</reference>
<name>A0A0V1GFS5_9BILA</name>
<dbReference type="EMBL" id="JYDP01002388">
    <property type="protein sequence ID" value="KRY96976.1"/>
    <property type="molecule type" value="Genomic_DNA"/>
</dbReference>
<sequence length="52" mass="5916">MYQKKWPAVRTDAQELNGNGNNNLPEGCSVRCHCMVQDVRGVEYFAKINTQT</sequence>
<comment type="caution">
    <text evidence="1">The sequence shown here is derived from an EMBL/GenBank/DDBJ whole genome shotgun (WGS) entry which is preliminary data.</text>
</comment>
<keyword evidence="2" id="KW-1185">Reference proteome</keyword>
<dbReference type="Proteomes" id="UP000055024">
    <property type="component" value="Unassembled WGS sequence"/>
</dbReference>
<dbReference type="AlphaFoldDB" id="A0A0V1GFS5"/>
<evidence type="ECO:0000313" key="2">
    <source>
        <dbReference type="Proteomes" id="UP000055024"/>
    </source>
</evidence>
<gene>
    <name evidence="1" type="ORF">T11_2575</name>
</gene>
<accession>A0A0V1GFS5</accession>
<dbReference type="STRING" id="268475.A0A0V1GFS5"/>
<protein>
    <submittedName>
        <fullName evidence="1">Uncharacterized protein</fullName>
    </submittedName>
</protein>
<proteinExistence type="predicted"/>
<evidence type="ECO:0000313" key="1">
    <source>
        <dbReference type="EMBL" id="KRY96976.1"/>
    </source>
</evidence>